<dbReference type="EMBL" id="BLLF01009390">
    <property type="protein sequence ID" value="GFH33710.1"/>
    <property type="molecule type" value="Genomic_DNA"/>
</dbReference>
<evidence type="ECO:0000313" key="2">
    <source>
        <dbReference type="Proteomes" id="UP000485058"/>
    </source>
</evidence>
<organism evidence="1 2">
    <name type="scientific">Haematococcus lacustris</name>
    <name type="common">Green alga</name>
    <name type="synonym">Haematococcus pluvialis</name>
    <dbReference type="NCBI Taxonomy" id="44745"/>
    <lineage>
        <taxon>Eukaryota</taxon>
        <taxon>Viridiplantae</taxon>
        <taxon>Chlorophyta</taxon>
        <taxon>core chlorophytes</taxon>
        <taxon>Chlorophyceae</taxon>
        <taxon>CS clade</taxon>
        <taxon>Chlamydomonadales</taxon>
        <taxon>Haematococcaceae</taxon>
        <taxon>Haematococcus</taxon>
    </lineage>
</organism>
<comment type="caution">
    <text evidence="1">The sequence shown here is derived from an EMBL/GenBank/DDBJ whole genome shotgun (WGS) entry which is preliminary data.</text>
</comment>
<keyword evidence="2" id="KW-1185">Reference proteome</keyword>
<feature type="non-terminal residue" evidence="1">
    <location>
        <position position="66"/>
    </location>
</feature>
<dbReference type="Proteomes" id="UP000485058">
    <property type="component" value="Unassembled WGS sequence"/>
</dbReference>
<accession>A0A6A0ALB9</accession>
<evidence type="ECO:0000313" key="1">
    <source>
        <dbReference type="EMBL" id="GFH33710.1"/>
    </source>
</evidence>
<sequence length="66" mass="7104">MKSDHYSLYKADAMRQLRSGCLAIQVMAAEDYLSVPAAKPGIMPPTDRIEGLSLGGRILSQLALAI</sequence>
<gene>
    <name evidence="1" type="ORF">HaLaN_33119</name>
</gene>
<feature type="non-terminal residue" evidence="1">
    <location>
        <position position="1"/>
    </location>
</feature>
<protein>
    <submittedName>
        <fullName evidence="1">Uncharacterized protein</fullName>
    </submittedName>
</protein>
<proteinExistence type="predicted"/>
<dbReference type="AlphaFoldDB" id="A0A6A0ALB9"/>
<reference evidence="1 2" key="1">
    <citation type="submission" date="2020-02" db="EMBL/GenBank/DDBJ databases">
        <title>Draft genome sequence of Haematococcus lacustris strain NIES-144.</title>
        <authorList>
            <person name="Morimoto D."/>
            <person name="Nakagawa S."/>
            <person name="Yoshida T."/>
            <person name="Sawayama S."/>
        </authorList>
    </citation>
    <scope>NUCLEOTIDE SEQUENCE [LARGE SCALE GENOMIC DNA]</scope>
    <source>
        <strain evidence="1 2">NIES-144</strain>
    </source>
</reference>
<name>A0A6A0ALB9_HAELA</name>